<dbReference type="PANTHER" id="PTHR40465:SF1">
    <property type="entry name" value="DUF6534 DOMAIN-CONTAINING PROTEIN"/>
    <property type="match status" value="1"/>
</dbReference>
<protein>
    <recommendedName>
        <fullName evidence="2">DUF6534 domain-containing protein</fullName>
    </recommendedName>
</protein>
<keyword evidence="1" id="KW-1133">Transmembrane helix</keyword>
<feature type="transmembrane region" description="Helical" evidence="1">
    <location>
        <begin position="211"/>
        <end position="238"/>
    </location>
</feature>
<feature type="transmembrane region" description="Helical" evidence="1">
    <location>
        <begin position="131"/>
        <end position="160"/>
    </location>
</feature>
<dbReference type="InterPro" id="IPR045339">
    <property type="entry name" value="DUF6534"/>
</dbReference>
<dbReference type="AlphaFoldDB" id="A0A4Q2DH10"/>
<feature type="domain" description="DUF6534" evidence="2">
    <location>
        <begin position="184"/>
        <end position="269"/>
    </location>
</feature>
<dbReference type="Pfam" id="PF20152">
    <property type="entry name" value="DUF6534"/>
    <property type="match status" value="1"/>
</dbReference>
<feature type="transmembrane region" description="Helical" evidence="1">
    <location>
        <begin position="6"/>
        <end position="28"/>
    </location>
</feature>
<dbReference type="STRING" id="2316362.A0A4Q2DH10"/>
<keyword evidence="1" id="KW-0472">Membrane</keyword>
<feature type="transmembrane region" description="Helical" evidence="1">
    <location>
        <begin position="172"/>
        <end position="199"/>
    </location>
</feature>
<feature type="transmembrane region" description="Helical" evidence="1">
    <location>
        <begin position="49"/>
        <end position="80"/>
    </location>
</feature>
<keyword evidence="1" id="KW-0812">Transmembrane</keyword>
<dbReference type="PANTHER" id="PTHR40465">
    <property type="entry name" value="CHROMOSOME 1, WHOLE GENOME SHOTGUN SEQUENCE"/>
    <property type="match status" value="1"/>
</dbReference>
<evidence type="ECO:0000259" key="2">
    <source>
        <dbReference type="Pfam" id="PF20152"/>
    </source>
</evidence>
<accession>A0A4Q2DH10</accession>
<gene>
    <name evidence="3" type="ORF">EST38_g7581</name>
</gene>
<evidence type="ECO:0000313" key="3">
    <source>
        <dbReference type="EMBL" id="RXW18276.1"/>
    </source>
</evidence>
<keyword evidence="4" id="KW-1185">Reference proteome</keyword>
<evidence type="ECO:0000256" key="1">
    <source>
        <dbReference type="SAM" id="Phobius"/>
    </source>
</evidence>
<comment type="caution">
    <text evidence="3">The sequence shown here is derived from an EMBL/GenBank/DDBJ whole genome shotgun (WGS) entry which is preliminary data.</text>
</comment>
<reference evidence="3 4" key="1">
    <citation type="submission" date="2019-01" db="EMBL/GenBank/DDBJ databases">
        <title>Draft genome sequence of Psathyrella aberdarensis IHI B618.</title>
        <authorList>
            <person name="Buettner E."/>
            <person name="Kellner H."/>
        </authorList>
    </citation>
    <scope>NUCLEOTIDE SEQUENCE [LARGE SCALE GENOMIC DNA]</scope>
    <source>
        <strain evidence="3 4">IHI B618</strain>
    </source>
</reference>
<name>A0A4Q2DH10_9AGAR</name>
<proteinExistence type="predicted"/>
<sequence>MAFDASGFVLSIFLGGMTVVQAHVYFPAKRDRPIIRWTVRVQRDPSSPAFAYAVLNAAQQAALMLLFDITSSILIAYSIYYYLIPEFGSFERFKAVTPQFSAECLIAALITYMSQLYFVHQLVIVKRTGKGNWVIIGLITVFATLAVMGGIGCVSTMYVWKEAVLAHRNKAFTIFFALAKGFNALTDIIATIAMCMFLTDQKGGIERTNNLLSQVMLFVIQRGILVTLIQVLVLVTFLAAPGNLAWLALHMNVTRLYANTFFAMLNGRSQLREKHTGTVVTTGNSLHSRGRIETGHRSENINLDHHFSLDRNSDSEMSSGWATEKKNKIGESGHGAALPVVTKSVVITER</sequence>
<dbReference type="EMBL" id="SDEE01000278">
    <property type="protein sequence ID" value="RXW18276.1"/>
    <property type="molecule type" value="Genomic_DNA"/>
</dbReference>
<feature type="transmembrane region" description="Helical" evidence="1">
    <location>
        <begin position="100"/>
        <end position="119"/>
    </location>
</feature>
<evidence type="ECO:0000313" key="4">
    <source>
        <dbReference type="Proteomes" id="UP000290288"/>
    </source>
</evidence>
<dbReference type="OrthoDB" id="2792702at2759"/>
<organism evidence="3 4">
    <name type="scientific">Candolleomyces aberdarensis</name>
    <dbReference type="NCBI Taxonomy" id="2316362"/>
    <lineage>
        <taxon>Eukaryota</taxon>
        <taxon>Fungi</taxon>
        <taxon>Dikarya</taxon>
        <taxon>Basidiomycota</taxon>
        <taxon>Agaricomycotina</taxon>
        <taxon>Agaricomycetes</taxon>
        <taxon>Agaricomycetidae</taxon>
        <taxon>Agaricales</taxon>
        <taxon>Agaricineae</taxon>
        <taxon>Psathyrellaceae</taxon>
        <taxon>Candolleomyces</taxon>
    </lineage>
</organism>
<dbReference type="Proteomes" id="UP000290288">
    <property type="component" value="Unassembled WGS sequence"/>
</dbReference>